<reference evidence="3" key="1">
    <citation type="submission" date="2023-02" db="EMBL/GenBank/DDBJ databases">
        <title>Colletotrichum kahawae CIFC_Que2 genome sequencing and assembly.</title>
        <authorList>
            <person name="Baroncelli R."/>
        </authorList>
    </citation>
    <scope>NUCLEOTIDE SEQUENCE</scope>
    <source>
        <strain evidence="3">CIFC_Que2</strain>
    </source>
</reference>
<dbReference type="InterPro" id="IPR019261">
    <property type="entry name" value="PARG_cat_microbial"/>
</dbReference>
<dbReference type="InterPro" id="IPR043472">
    <property type="entry name" value="Macro_dom-like"/>
</dbReference>
<dbReference type="AlphaFoldDB" id="A0AAE0DD89"/>
<feature type="domain" description="Microbial-type PARG catalytic" evidence="2">
    <location>
        <begin position="142"/>
        <end position="229"/>
    </location>
</feature>
<dbReference type="NCBIfam" id="TIGR02452">
    <property type="entry name" value="TIGR02452 family protein"/>
    <property type="match status" value="1"/>
</dbReference>
<name>A0AAE0DD89_COLKA</name>
<keyword evidence="4" id="KW-1185">Reference proteome</keyword>
<evidence type="ECO:0000313" key="4">
    <source>
        <dbReference type="Proteomes" id="UP001281614"/>
    </source>
</evidence>
<evidence type="ECO:0000259" key="2">
    <source>
        <dbReference type="Pfam" id="PF10021"/>
    </source>
</evidence>
<dbReference type="Gene3D" id="3.40.220.10">
    <property type="entry name" value="Leucine Aminopeptidase, subunit E, domain 1"/>
    <property type="match status" value="1"/>
</dbReference>
<gene>
    <name evidence="3" type="ORF">CKAH01_12115</name>
</gene>
<evidence type="ECO:0000313" key="3">
    <source>
        <dbReference type="EMBL" id="KAK2777430.1"/>
    </source>
</evidence>
<evidence type="ECO:0000256" key="1">
    <source>
        <dbReference type="SAM" id="MobiDB-lite"/>
    </source>
</evidence>
<dbReference type="InterPro" id="IPR012664">
    <property type="entry name" value="CHP02452"/>
</dbReference>
<feature type="compositionally biased region" description="Low complexity" evidence="1">
    <location>
        <begin position="24"/>
        <end position="81"/>
    </location>
</feature>
<proteinExistence type="predicted"/>
<sequence length="368" mass="39872">MSRQTSLFDYLSAGGGGRPRKQNQRPQQSAGPSQSSSYFPNTGDSGSSSQSTTTSRGTYSSRGSRGTRSPRGSRGSSSSRGSRGGGGQGGDRSNDALALVSEETRNVLPGILLNLPHLDATASESLHLSELPPLKSHTCPGHPRAKIKIVNEDTFNAAIDLAAERPDGGRVAVLNMASDIHAGGGWSKGAVAQEEAMCYRSSLYLSLHKRYYPFRRRMGLYTPDVVVIRGDMSGGHRLLVPGTAHTDLPVVSVLSIAAIRRPEVRKVRVGSNEEYEFAKANDRVLTMDKMRLCLRMAAARGHSLLVLGALGCGAFRNPPEEIARCWLEVLGEAEFAGGWWREMWFAVYDRKNEGNFEVFDEMLGGVEV</sequence>
<dbReference type="Pfam" id="PF10021">
    <property type="entry name" value="PARG_cat_microb"/>
    <property type="match status" value="1"/>
</dbReference>
<dbReference type="PANTHER" id="PTHR35596">
    <property type="entry name" value="DUF2263 DOMAIN-CONTAINING PROTEIN"/>
    <property type="match status" value="1"/>
</dbReference>
<protein>
    <submittedName>
        <fullName evidence="3">Mitochondrial chaperone bcs1</fullName>
    </submittedName>
</protein>
<dbReference type="PANTHER" id="PTHR35596:SF1">
    <property type="entry name" value="MICROBIAL-TYPE PARG CATALYTIC DOMAIN-CONTAINING PROTEIN"/>
    <property type="match status" value="1"/>
</dbReference>
<dbReference type="SUPFAM" id="SSF52949">
    <property type="entry name" value="Macro domain-like"/>
    <property type="match status" value="1"/>
</dbReference>
<feature type="region of interest" description="Disordered" evidence="1">
    <location>
        <begin position="1"/>
        <end position="94"/>
    </location>
</feature>
<dbReference type="Proteomes" id="UP001281614">
    <property type="component" value="Unassembled WGS sequence"/>
</dbReference>
<comment type="caution">
    <text evidence="3">The sequence shown here is derived from an EMBL/GenBank/DDBJ whole genome shotgun (WGS) entry which is preliminary data.</text>
</comment>
<dbReference type="EMBL" id="VYYT01000019">
    <property type="protein sequence ID" value="KAK2777430.1"/>
    <property type="molecule type" value="Genomic_DNA"/>
</dbReference>
<organism evidence="3 4">
    <name type="scientific">Colletotrichum kahawae</name>
    <name type="common">Coffee berry disease fungus</name>
    <dbReference type="NCBI Taxonomy" id="34407"/>
    <lineage>
        <taxon>Eukaryota</taxon>
        <taxon>Fungi</taxon>
        <taxon>Dikarya</taxon>
        <taxon>Ascomycota</taxon>
        <taxon>Pezizomycotina</taxon>
        <taxon>Sordariomycetes</taxon>
        <taxon>Hypocreomycetidae</taxon>
        <taxon>Glomerellales</taxon>
        <taxon>Glomerellaceae</taxon>
        <taxon>Colletotrichum</taxon>
        <taxon>Colletotrichum gloeosporioides species complex</taxon>
    </lineage>
</organism>
<accession>A0AAE0DD89</accession>